<feature type="domain" description="DNA-directed RNA polymerase RpoA/D/Rpb3-type" evidence="8">
    <location>
        <begin position="60"/>
        <end position="344"/>
    </location>
</feature>
<name>A0A0W4ZTV9_PNEJ7</name>
<evidence type="ECO:0000256" key="4">
    <source>
        <dbReference type="ARBA" id="ARBA00023163"/>
    </source>
</evidence>
<dbReference type="SMART" id="SM00662">
    <property type="entry name" value="RPOLD"/>
    <property type="match status" value="1"/>
</dbReference>
<dbReference type="AlphaFoldDB" id="A0A0W4ZTV9"/>
<proteinExistence type="inferred from homology"/>
<comment type="caution">
    <text evidence="9">The sequence shown here is derived from an EMBL/GenBank/DDBJ whole genome shotgun (WGS) entry which is preliminary data.</text>
</comment>
<dbReference type="Gene3D" id="2.170.120.12">
    <property type="entry name" value="DNA-directed RNA polymerase, insert domain"/>
    <property type="match status" value="1"/>
</dbReference>
<reference evidence="10" key="1">
    <citation type="journal article" date="2016" name="Nat. Commun.">
        <title>Genome analysis of three Pneumocystis species reveals adaptation mechanisms to life exclusively in mammalian hosts.</title>
        <authorList>
            <person name="Ma L."/>
            <person name="Chen Z."/>
            <person name="Huang D.W."/>
            <person name="Kutty G."/>
            <person name="Ishihara M."/>
            <person name="Wang H."/>
            <person name="Abouelleil A."/>
            <person name="Bishop L."/>
            <person name="Davey E."/>
            <person name="Deng R."/>
            <person name="Deng X."/>
            <person name="Fan L."/>
            <person name="Fantoni G."/>
            <person name="Fitzgerald M."/>
            <person name="Gogineni E."/>
            <person name="Goldberg J.M."/>
            <person name="Handley G."/>
            <person name="Hu X."/>
            <person name="Huber C."/>
            <person name="Jiao X."/>
            <person name="Jones K."/>
            <person name="Levin J.Z."/>
            <person name="Liu Y."/>
            <person name="Macdonald P."/>
            <person name="Melnikov A."/>
            <person name="Raley C."/>
            <person name="Sassi M."/>
            <person name="Sherman B.T."/>
            <person name="Song X."/>
            <person name="Sykes S."/>
            <person name="Tran B."/>
            <person name="Walsh L."/>
            <person name="Xia Y."/>
            <person name="Yang J."/>
            <person name="Young S."/>
            <person name="Zeng Q."/>
            <person name="Zheng X."/>
            <person name="Stephens R."/>
            <person name="Nusbaum C."/>
            <person name="Birren B.W."/>
            <person name="Azadi P."/>
            <person name="Lempicki R.A."/>
            <person name="Cuomo C.A."/>
            <person name="Kovacs J.A."/>
        </authorList>
    </citation>
    <scope>NUCLEOTIDE SEQUENCE [LARGE SCALE GENOMIC DNA]</scope>
    <source>
        <strain evidence="10">RU7</strain>
    </source>
</reference>
<dbReference type="STRING" id="1408657.A0A0W4ZTV9"/>
<accession>A0A0W4ZTV9</accession>
<dbReference type="NCBIfam" id="NF001988">
    <property type="entry name" value="PRK00783.1"/>
    <property type="match status" value="1"/>
</dbReference>
<dbReference type="InterPro" id="IPR033901">
    <property type="entry name" value="RNAPI/III_AC40"/>
</dbReference>
<dbReference type="InterPro" id="IPR050518">
    <property type="entry name" value="Rpo3/RPB3_RNA_Pol_subunit"/>
</dbReference>
<dbReference type="InterPro" id="IPR001514">
    <property type="entry name" value="DNA-dir_RNA_pol_30-40kDasu_CS"/>
</dbReference>
<dbReference type="GO" id="GO:0006361">
    <property type="term" value="P:transcription initiation at RNA polymerase I promoter"/>
    <property type="evidence" value="ECO:0007669"/>
    <property type="project" value="EnsemblFungi"/>
</dbReference>
<evidence type="ECO:0000256" key="2">
    <source>
        <dbReference type="ARBA" id="ARBA00022083"/>
    </source>
</evidence>
<dbReference type="FunFam" id="3.30.1360.10:FF:000005">
    <property type="entry name" value="Dna-directed rna polymerases i and iii subunit"/>
    <property type="match status" value="1"/>
</dbReference>
<dbReference type="EMBL" id="LFWA01000004">
    <property type="protein sequence ID" value="KTW31805.1"/>
    <property type="molecule type" value="Genomic_DNA"/>
</dbReference>
<dbReference type="GO" id="GO:0046983">
    <property type="term" value="F:protein dimerization activity"/>
    <property type="evidence" value="ECO:0007669"/>
    <property type="project" value="InterPro"/>
</dbReference>
<dbReference type="SUPFAM" id="SSF55257">
    <property type="entry name" value="RBP11-like subunits of RNA polymerase"/>
    <property type="match status" value="1"/>
</dbReference>
<dbReference type="GO" id="GO:0006362">
    <property type="term" value="P:transcription elongation by RNA polymerase I"/>
    <property type="evidence" value="ECO:0007669"/>
    <property type="project" value="EnsemblFungi"/>
</dbReference>
<protein>
    <recommendedName>
        <fullName evidence="2">DNA-directed RNA polymerases I and III subunit RPAC1</fullName>
    </recommendedName>
    <alternativeName>
        <fullName evidence="7">DNA-directed RNA polymerases I and III 40 kDa polypeptide</fullName>
    </alternativeName>
</protein>
<dbReference type="PANTHER" id="PTHR11800">
    <property type="entry name" value="DNA-DIRECTED RNA POLYMERASE"/>
    <property type="match status" value="1"/>
</dbReference>
<evidence type="ECO:0000256" key="6">
    <source>
        <dbReference type="ARBA" id="ARBA00025804"/>
    </source>
</evidence>
<dbReference type="PANTHER" id="PTHR11800:SF13">
    <property type="entry name" value="DNA-DIRECTED RNA POLYMERASES I AND III SUBUNIT RPAC1"/>
    <property type="match status" value="1"/>
</dbReference>
<dbReference type="Pfam" id="PF01193">
    <property type="entry name" value="RNA_pol_L"/>
    <property type="match status" value="1"/>
</dbReference>
<keyword evidence="4" id="KW-0804">Transcription</keyword>
<sequence length="350" mass="40244">MGHKSFKKDKREIGIEIDKVTDVTNVEFPGHFYGEEHSWDIEEFKKKFHIENIVQRSPYDMEFDLIGIDCSIVNAFRRILIAEIPTIAIEYVFVNNNTSIIQDEILAQRLGLIPIKANPDFFTWFTKPDANQEPRPTDYDTVVLSLKVACTKNPKASENERDPEKLYINSNVYSGDIQWQPAGRQIELFKDDPIKAVHDKILIAKLRPGQEIDVTMHCILGIGQDHAKFSPVSTSSYRLLPTIHILEPIYDDDAEKFALCFSKGVIDIVLDEQNRKVAKVANPRNDTVSRECLRHDEFKDKVKLGRVRDHFIFSIESTGIMTSDELFLKSIYVLKEKCLLIKNVLQDMLS</sequence>
<evidence type="ECO:0000256" key="5">
    <source>
        <dbReference type="ARBA" id="ARBA00023242"/>
    </source>
</evidence>
<dbReference type="InterPro" id="IPR036603">
    <property type="entry name" value="RBP11-like"/>
</dbReference>
<gene>
    <name evidence="9" type="ORF">T551_01066</name>
</gene>
<dbReference type="GO" id="GO:0006363">
    <property type="term" value="P:termination of RNA polymerase I transcription"/>
    <property type="evidence" value="ECO:0007669"/>
    <property type="project" value="EnsemblFungi"/>
</dbReference>
<dbReference type="Pfam" id="PF01000">
    <property type="entry name" value="RNA_pol_A_bac"/>
    <property type="match status" value="1"/>
</dbReference>
<evidence type="ECO:0000256" key="1">
    <source>
        <dbReference type="ARBA" id="ARBA00004123"/>
    </source>
</evidence>
<dbReference type="InterPro" id="IPR022842">
    <property type="entry name" value="RNAP_Rpo3/Rpb3/RPAC1"/>
</dbReference>
<keyword evidence="10" id="KW-1185">Reference proteome</keyword>
<organism evidence="9 10">
    <name type="scientific">Pneumocystis jirovecii (strain RU7)</name>
    <name type="common">Human pneumocystis pneumonia agent</name>
    <dbReference type="NCBI Taxonomy" id="1408657"/>
    <lineage>
        <taxon>Eukaryota</taxon>
        <taxon>Fungi</taxon>
        <taxon>Dikarya</taxon>
        <taxon>Ascomycota</taxon>
        <taxon>Taphrinomycotina</taxon>
        <taxon>Pneumocystomycetes</taxon>
        <taxon>Pneumocystaceae</taxon>
        <taxon>Pneumocystis</taxon>
    </lineage>
</organism>
<dbReference type="GO" id="GO:0006386">
    <property type="term" value="P:termination of RNA polymerase III transcription"/>
    <property type="evidence" value="ECO:0007669"/>
    <property type="project" value="EnsemblFungi"/>
</dbReference>
<dbReference type="GeneID" id="28939584"/>
<dbReference type="InterPro" id="IPR011263">
    <property type="entry name" value="DNA-dir_RNA_pol_RpoA/D/Rpb3"/>
</dbReference>
<dbReference type="Proteomes" id="UP000053447">
    <property type="component" value="Unassembled WGS sequence"/>
</dbReference>
<dbReference type="InterPro" id="IPR011262">
    <property type="entry name" value="DNA-dir_RNA_pol_insert"/>
</dbReference>
<dbReference type="GO" id="GO:0006384">
    <property type="term" value="P:transcription initiation at RNA polymerase III promoter"/>
    <property type="evidence" value="ECO:0007669"/>
    <property type="project" value="EnsemblFungi"/>
</dbReference>
<dbReference type="GO" id="GO:0005736">
    <property type="term" value="C:RNA polymerase I complex"/>
    <property type="evidence" value="ECO:0007669"/>
    <property type="project" value="EnsemblFungi"/>
</dbReference>
<dbReference type="GO" id="GO:0003677">
    <property type="term" value="F:DNA binding"/>
    <property type="evidence" value="ECO:0007669"/>
    <property type="project" value="InterPro"/>
</dbReference>
<dbReference type="InterPro" id="IPR036643">
    <property type="entry name" value="RNApol_insert_sf"/>
</dbReference>
<dbReference type="PROSITE" id="PS00446">
    <property type="entry name" value="RNA_POL_D_30KD"/>
    <property type="match status" value="1"/>
</dbReference>
<dbReference type="CDD" id="cd07032">
    <property type="entry name" value="RNAP_I_II_AC40"/>
    <property type="match status" value="1"/>
</dbReference>
<dbReference type="VEuPathDB" id="FungiDB:T551_01066"/>
<dbReference type="GO" id="GO:0042797">
    <property type="term" value="P:tRNA transcription by RNA polymerase III"/>
    <property type="evidence" value="ECO:0007669"/>
    <property type="project" value="EnsemblFungi"/>
</dbReference>
<evidence type="ECO:0000256" key="7">
    <source>
        <dbReference type="ARBA" id="ARBA00081520"/>
    </source>
</evidence>
<dbReference type="GO" id="GO:0005666">
    <property type="term" value="C:RNA polymerase III complex"/>
    <property type="evidence" value="ECO:0007669"/>
    <property type="project" value="EnsemblFungi"/>
</dbReference>
<dbReference type="GO" id="GO:0003899">
    <property type="term" value="F:DNA-directed RNA polymerase activity"/>
    <property type="evidence" value="ECO:0007669"/>
    <property type="project" value="EnsemblFungi"/>
</dbReference>
<dbReference type="Gene3D" id="3.30.1360.10">
    <property type="entry name" value="RNA polymerase, RBP11-like subunit"/>
    <property type="match status" value="1"/>
</dbReference>
<comment type="similarity">
    <text evidence="6">Belongs to the archaeal Rpo3/eukaryotic RPB3 RNA polymerase subunit family.</text>
</comment>
<dbReference type="SUPFAM" id="SSF56553">
    <property type="entry name" value="Insert subdomain of RNA polymerase alpha subunit"/>
    <property type="match status" value="1"/>
</dbReference>
<evidence type="ECO:0000256" key="3">
    <source>
        <dbReference type="ARBA" id="ARBA00022478"/>
    </source>
</evidence>
<dbReference type="FunFam" id="2.170.120.12:FF:000003">
    <property type="entry name" value="Dna-directed rna polymerases i and iii subunit"/>
    <property type="match status" value="1"/>
</dbReference>
<evidence type="ECO:0000259" key="8">
    <source>
        <dbReference type="SMART" id="SM00662"/>
    </source>
</evidence>
<keyword evidence="5" id="KW-0539">Nucleus</keyword>
<dbReference type="RefSeq" id="XP_018230497.1">
    <property type="nucleotide sequence ID" value="XM_018373329.1"/>
</dbReference>
<evidence type="ECO:0000313" key="10">
    <source>
        <dbReference type="Proteomes" id="UP000053447"/>
    </source>
</evidence>
<comment type="subcellular location">
    <subcellularLocation>
        <location evidence="1">Nucleus</location>
    </subcellularLocation>
</comment>
<keyword evidence="3" id="KW-0240">DNA-directed RNA polymerase</keyword>
<evidence type="ECO:0000313" key="9">
    <source>
        <dbReference type="EMBL" id="KTW31805.1"/>
    </source>
</evidence>
<dbReference type="HAMAP" id="MF_00320">
    <property type="entry name" value="RNApol_arch_Rpo3"/>
    <property type="match status" value="1"/>
</dbReference>
<dbReference type="OrthoDB" id="270173at2759"/>